<accession>A0A9P1NZ70</accession>
<reference evidence="1 2" key="1">
    <citation type="submission" date="2014-02" db="EMBL/GenBank/DDBJ databases">
        <authorList>
            <person name="Genoscope - CEA"/>
        </authorList>
    </citation>
    <scope>NUCLEOTIDE SEQUENCE [LARGE SCALE GENOMIC DNA]</scope>
    <source>
        <strain evidence="1 2">PCC 8005</strain>
    </source>
</reference>
<sequence>MNQLSEEASLYDRDYHLWVLETVKHLETSDFEALDLENLIAEILGWAAMEKRELRNLLRLSFEHLLMWQYGEAERSNNYGHWRGEVTNFRKQIKDELEDSPSLKPYLQQIFEQCYQDGREIASMRSQLPLETFPEKAIANLDQVLDENWFPRVSK</sequence>
<dbReference type="PANTHER" id="PTHR34235:SF3">
    <property type="entry name" value="SLR1203 PROTEIN"/>
    <property type="match status" value="1"/>
</dbReference>
<gene>
    <name evidence="1" type="ORF">ARTHRO_30860</name>
</gene>
<proteinExistence type="predicted"/>
<name>A0A9P1NZ70_9CYAN</name>
<dbReference type="InterPro" id="IPR002636">
    <property type="entry name" value="DUF29"/>
</dbReference>
<evidence type="ECO:0000313" key="1">
    <source>
        <dbReference type="EMBL" id="CDM95590.1"/>
    </source>
</evidence>
<dbReference type="RefSeq" id="WP_008051355.1">
    <property type="nucleotide sequence ID" value="NZ_FO818640.1"/>
</dbReference>
<dbReference type="EMBL" id="FO818640">
    <property type="protein sequence ID" value="CDM95590.1"/>
    <property type="molecule type" value="Genomic_DNA"/>
</dbReference>
<dbReference type="Proteomes" id="UP000032946">
    <property type="component" value="Chromosome"/>
</dbReference>
<protein>
    <recommendedName>
        <fullName evidence="3">DUF29 domain-containing protein</fullName>
    </recommendedName>
</protein>
<dbReference type="Pfam" id="PF01724">
    <property type="entry name" value="DUF29"/>
    <property type="match status" value="1"/>
</dbReference>
<evidence type="ECO:0008006" key="3">
    <source>
        <dbReference type="Google" id="ProtNLM"/>
    </source>
</evidence>
<dbReference type="Gene3D" id="1.20.1220.20">
    <property type="entry name" value="Uncharcterised protein PF01724"/>
    <property type="match status" value="1"/>
</dbReference>
<organism evidence="1 2">
    <name type="scientific">Limnospira indica PCC 8005</name>
    <dbReference type="NCBI Taxonomy" id="376219"/>
    <lineage>
        <taxon>Bacteria</taxon>
        <taxon>Bacillati</taxon>
        <taxon>Cyanobacteriota</taxon>
        <taxon>Cyanophyceae</taxon>
        <taxon>Oscillatoriophycideae</taxon>
        <taxon>Oscillatoriales</taxon>
        <taxon>Sirenicapillariaceae</taxon>
        <taxon>Limnospira</taxon>
    </lineage>
</organism>
<evidence type="ECO:0000313" key="2">
    <source>
        <dbReference type="Proteomes" id="UP000032946"/>
    </source>
</evidence>
<dbReference type="AlphaFoldDB" id="A0A9P1NZ70"/>
<dbReference type="PANTHER" id="PTHR34235">
    <property type="entry name" value="SLR1203 PROTEIN-RELATED"/>
    <property type="match status" value="1"/>
</dbReference>
<keyword evidence="2" id="KW-1185">Reference proteome</keyword>